<evidence type="ECO:0000256" key="1">
    <source>
        <dbReference type="SAM" id="MobiDB-lite"/>
    </source>
</evidence>
<gene>
    <name evidence="3" type="ORF">EDD80_101661</name>
</gene>
<dbReference type="RefSeq" id="WP_132127884.1">
    <property type="nucleotide sequence ID" value="NZ_CP042432.1"/>
</dbReference>
<feature type="domain" description="TPM" evidence="2">
    <location>
        <begin position="3"/>
        <end position="116"/>
    </location>
</feature>
<sequence>MPLFEKENQERIKAAIQEAEKKTSGEIRVCAEKHCPEEILDRAAWYFDQLNMQKTAARNGVLIYIAIADHQFAIIGDAGINAIVGNEFWDETRDTMIPYFKRGELTEGLIAGIEKAGLALAEHFPGTTTDRNELPDDIVLGDGTSENNNQ</sequence>
<evidence type="ECO:0000313" key="4">
    <source>
        <dbReference type="Proteomes" id="UP000295807"/>
    </source>
</evidence>
<dbReference type="Proteomes" id="UP000295807">
    <property type="component" value="Unassembled WGS sequence"/>
</dbReference>
<proteinExistence type="predicted"/>
<keyword evidence="4" id="KW-1185">Reference proteome</keyword>
<reference evidence="3 4" key="1">
    <citation type="submission" date="2019-03" db="EMBL/GenBank/DDBJ databases">
        <title>Genomic Encyclopedia of Type Strains, Phase IV (KMG-IV): sequencing the most valuable type-strain genomes for metagenomic binning, comparative biology and taxonomic classification.</title>
        <authorList>
            <person name="Goeker M."/>
        </authorList>
    </citation>
    <scope>NUCLEOTIDE SEQUENCE [LARGE SCALE GENOMIC DNA]</scope>
    <source>
        <strain evidence="3 4">DSM 21100</strain>
    </source>
</reference>
<protein>
    <submittedName>
        <fullName evidence="3">TLP18.3/Psb32/MOLO-1 phosphatase superfamily protein</fullName>
    </submittedName>
</protein>
<organism evidence="3 4">
    <name type="scientific">Anseongella ginsenosidimutans</name>
    <dbReference type="NCBI Taxonomy" id="496056"/>
    <lineage>
        <taxon>Bacteria</taxon>
        <taxon>Pseudomonadati</taxon>
        <taxon>Bacteroidota</taxon>
        <taxon>Sphingobacteriia</taxon>
        <taxon>Sphingobacteriales</taxon>
        <taxon>Sphingobacteriaceae</taxon>
        <taxon>Anseongella</taxon>
    </lineage>
</organism>
<dbReference type="Pfam" id="PF04536">
    <property type="entry name" value="TPM_phosphatase"/>
    <property type="match status" value="1"/>
</dbReference>
<feature type="region of interest" description="Disordered" evidence="1">
    <location>
        <begin position="126"/>
        <end position="150"/>
    </location>
</feature>
<evidence type="ECO:0000259" key="2">
    <source>
        <dbReference type="Pfam" id="PF04536"/>
    </source>
</evidence>
<dbReference type="PANTHER" id="PTHR30373:SF8">
    <property type="entry name" value="BLL7265 PROTEIN"/>
    <property type="match status" value="1"/>
</dbReference>
<dbReference type="Gene3D" id="3.10.310.50">
    <property type="match status" value="1"/>
</dbReference>
<comment type="caution">
    <text evidence="3">The sequence shown here is derived from an EMBL/GenBank/DDBJ whole genome shotgun (WGS) entry which is preliminary data.</text>
</comment>
<evidence type="ECO:0000313" key="3">
    <source>
        <dbReference type="EMBL" id="TCS90460.1"/>
    </source>
</evidence>
<dbReference type="OrthoDB" id="9786161at2"/>
<name>A0A4R3L0L4_9SPHI</name>
<dbReference type="EMBL" id="SMAD01000001">
    <property type="protein sequence ID" value="TCS90460.1"/>
    <property type="molecule type" value="Genomic_DNA"/>
</dbReference>
<dbReference type="PANTHER" id="PTHR30373">
    <property type="entry name" value="UPF0603 PROTEIN YGCG"/>
    <property type="match status" value="1"/>
</dbReference>
<dbReference type="AlphaFoldDB" id="A0A4R3L0L4"/>
<accession>A0A4R3L0L4</accession>
<dbReference type="InterPro" id="IPR007621">
    <property type="entry name" value="TPM_dom"/>
</dbReference>